<sequence length="62" mass="7475">MMRAHDDILAKINSIMKQLKLIKNRSKLRKLNFPTPIQRNETRWSSTLEMVTRYIKYCTLHV</sequence>
<accession>A0AAV2Z450</accession>
<reference evidence="1" key="2">
    <citation type="journal article" date="2023" name="Microbiol Resour">
        <title>Decontamination and Annotation of the Draft Genome Sequence of the Oomycete Lagenidium giganteum ARSEF 373.</title>
        <authorList>
            <person name="Morgan W.R."/>
            <person name="Tartar A."/>
        </authorList>
    </citation>
    <scope>NUCLEOTIDE SEQUENCE</scope>
    <source>
        <strain evidence="1">ARSEF 373</strain>
    </source>
</reference>
<protein>
    <submittedName>
        <fullName evidence="1">Uncharacterized protein</fullName>
    </submittedName>
</protein>
<organism evidence="1 2">
    <name type="scientific">Lagenidium giganteum</name>
    <dbReference type="NCBI Taxonomy" id="4803"/>
    <lineage>
        <taxon>Eukaryota</taxon>
        <taxon>Sar</taxon>
        <taxon>Stramenopiles</taxon>
        <taxon>Oomycota</taxon>
        <taxon>Peronosporomycetes</taxon>
        <taxon>Pythiales</taxon>
        <taxon>Pythiaceae</taxon>
    </lineage>
</organism>
<name>A0AAV2Z450_9STRA</name>
<gene>
    <name evidence="1" type="ORF">N0F65_004778</name>
</gene>
<comment type="caution">
    <text evidence="1">The sequence shown here is derived from an EMBL/GenBank/DDBJ whole genome shotgun (WGS) entry which is preliminary data.</text>
</comment>
<dbReference type="EMBL" id="DAKRPA010000035">
    <property type="protein sequence ID" value="DBA02143.1"/>
    <property type="molecule type" value="Genomic_DNA"/>
</dbReference>
<reference evidence="1" key="1">
    <citation type="submission" date="2022-11" db="EMBL/GenBank/DDBJ databases">
        <authorList>
            <person name="Morgan W.R."/>
            <person name="Tartar A."/>
        </authorList>
    </citation>
    <scope>NUCLEOTIDE SEQUENCE</scope>
    <source>
        <strain evidence="1">ARSEF 373</strain>
    </source>
</reference>
<evidence type="ECO:0000313" key="1">
    <source>
        <dbReference type="EMBL" id="DBA02143.1"/>
    </source>
</evidence>
<dbReference type="AlphaFoldDB" id="A0AAV2Z450"/>
<keyword evidence="2" id="KW-1185">Reference proteome</keyword>
<dbReference type="PANTHER" id="PTHR40866">
    <property type="entry name" value="BED-TYPE DOMAIN-CONTAINING PROTEIN"/>
    <property type="match status" value="1"/>
</dbReference>
<dbReference type="PANTHER" id="PTHR40866:SF1">
    <property type="entry name" value="BED-TYPE DOMAIN-CONTAINING PROTEIN"/>
    <property type="match status" value="1"/>
</dbReference>
<evidence type="ECO:0000313" key="2">
    <source>
        <dbReference type="Proteomes" id="UP001146120"/>
    </source>
</evidence>
<dbReference type="Proteomes" id="UP001146120">
    <property type="component" value="Unassembled WGS sequence"/>
</dbReference>
<proteinExistence type="predicted"/>